<dbReference type="SMART" id="SM00342">
    <property type="entry name" value="HTH_ARAC"/>
    <property type="match status" value="1"/>
</dbReference>
<organism evidence="5 6">
    <name type="scientific">Microbacterium croceum</name>
    <dbReference type="NCBI Taxonomy" id="2851645"/>
    <lineage>
        <taxon>Bacteria</taxon>
        <taxon>Bacillati</taxon>
        <taxon>Actinomycetota</taxon>
        <taxon>Actinomycetes</taxon>
        <taxon>Micrococcales</taxon>
        <taxon>Microbacteriaceae</taxon>
        <taxon>Microbacterium</taxon>
    </lineage>
</organism>
<dbReference type="Pfam" id="PF12833">
    <property type="entry name" value="HTH_18"/>
    <property type="match status" value="1"/>
</dbReference>
<evidence type="ECO:0000313" key="6">
    <source>
        <dbReference type="Proteomes" id="UP001300096"/>
    </source>
</evidence>
<evidence type="ECO:0000256" key="2">
    <source>
        <dbReference type="ARBA" id="ARBA00023125"/>
    </source>
</evidence>
<evidence type="ECO:0000256" key="3">
    <source>
        <dbReference type="ARBA" id="ARBA00023163"/>
    </source>
</evidence>
<comment type="caution">
    <text evidence="5">The sequence shown here is derived from an EMBL/GenBank/DDBJ whole genome shotgun (WGS) entry which is preliminary data.</text>
</comment>
<gene>
    <name evidence="5" type="ORF">KZC51_04060</name>
</gene>
<keyword evidence="1" id="KW-0805">Transcription regulation</keyword>
<keyword evidence="3" id="KW-0804">Transcription</keyword>
<evidence type="ECO:0000256" key="1">
    <source>
        <dbReference type="ARBA" id="ARBA00023015"/>
    </source>
</evidence>
<keyword evidence="2" id="KW-0238">DNA-binding</keyword>
<dbReference type="SUPFAM" id="SSF46689">
    <property type="entry name" value="Homeodomain-like"/>
    <property type="match status" value="1"/>
</dbReference>
<evidence type="ECO:0000313" key="5">
    <source>
        <dbReference type="EMBL" id="MCK2035303.1"/>
    </source>
</evidence>
<name>A0ABT0FB65_9MICO</name>
<dbReference type="Pfam" id="PF12625">
    <property type="entry name" value="Arabinose_bd"/>
    <property type="match status" value="1"/>
</dbReference>
<evidence type="ECO:0000259" key="4">
    <source>
        <dbReference type="PROSITE" id="PS01124"/>
    </source>
</evidence>
<dbReference type="EMBL" id="JAHWXN010000001">
    <property type="protein sequence ID" value="MCK2035303.1"/>
    <property type="molecule type" value="Genomic_DNA"/>
</dbReference>
<dbReference type="InterPro" id="IPR032687">
    <property type="entry name" value="AraC-type_N"/>
</dbReference>
<dbReference type="PANTHER" id="PTHR47894">
    <property type="entry name" value="HTH-TYPE TRANSCRIPTIONAL REGULATOR GADX"/>
    <property type="match status" value="1"/>
</dbReference>
<feature type="domain" description="HTH araC/xylS-type" evidence="4">
    <location>
        <begin position="239"/>
        <end position="340"/>
    </location>
</feature>
<proteinExistence type="predicted"/>
<sequence>MSPLVIPPTPSATINPHVIRYLVKDAERRGISLERPLREAGLTPDVLDAPSLRVSFRQGSAVIDAALRLFDDPAAGLVVGGSQPITASGVLGLGMMSSPRIVDAIHLGLRFQNLAGSMVRWSTSTRGDLLSVTAEVTGGEERVSAFLIDEGFANITRMARDVTGSGFHPVRVELARPAPTDAARYGRWFGAPVEFGAARNAWTLSEEQWRLPSPFADAWTLRGALALLEEESAGVVDRQELVAVLAARIDADLPEIAPLGAHARALALSERTLRRRLTDVQATYSALVDDVRRRAVTRMLTQGALSVNDVAAAAGYGDDRSLRRATRRWFGCSPATMRERLQSGH</sequence>
<dbReference type="Proteomes" id="UP001300096">
    <property type="component" value="Unassembled WGS sequence"/>
</dbReference>
<dbReference type="InterPro" id="IPR009057">
    <property type="entry name" value="Homeodomain-like_sf"/>
</dbReference>
<dbReference type="InterPro" id="IPR018060">
    <property type="entry name" value="HTH_AraC"/>
</dbReference>
<dbReference type="PANTHER" id="PTHR47894:SF1">
    <property type="entry name" value="HTH-TYPE TRANSCRIPTIONAL REGULATOR VQSM"/>
    <property type="match status" value="1"/>
</dbReference>
<protein>
    <submittedName>
        <fullName evidence="5">AraC family transcriptional regulator</fullName>
    </submittedName>
</protein>
<accession>A0ABT0FB65</accession>
<dbReference type="PROSITE" id="PS01124">
    <property type="entry name" value="HTH_ARAC_FAMILY_2"/>
    <property type="match status" value="1"/>
</dbReference>
<dbReference type="Gene3D" id="1.10.10.60">
    <property type="entry name" value="Homeodomain-like"/>
    <property type="match status" value="1"/>
</dbReference>
<dbReference type="RefSeq" id="WP_247628733.1">
    <property type="nucleotide sequence ID" value="NZ_JAHWXN010000001.1"/>
</dbReference>
<keyword evidence="6" id="KW-1185">Reference proteome</keyword>
<reference evidence="5 6" key="1">
    <citation type="submission" date="2021-06" db="EMBL/GenBank/DDBJ databases">
        <title>Genome-based taxonomic framework of Microbacterium strains isolated from marine environment, the description of four new species and reclassification of four preexisting species.</title>
        <authorList>
            <person name="Lee S.D."/>
            <person name="Kim S.-M."/>
            <person name="Byeon Y.-S."/>
            <person name="Yang H.L."/>
            <person name="Kim I.S."/>
        </authorList>
    </citation>
    <scope>NUCLEOTIDE SEQUENCE [LARGE SCALE GENOMIC DNA]</scope>
    <source>
        <strain evidence="5 6">SSW1-49</strain>
    </source>
</reference>